<dbReference type="Gene3D" id="1.20.5.170">
    <property type="match status" value="1"/>
</dbReference>
<feature type="active site" description="Proton acceptor" evidence="7">
    <location>
        <position position="241"/>
    </location>
</feature>
<evidence type="ECO:0000256" key="7">
    <source>
        <dbReference type="HAMAP-Rule" id="MF_00523"/>
    </source>
</evidence>
<comment type="function">
    <text evidence="7">Catalyzes the N-acylation of UDP-3-O-acylglucosamine using 3-hydroxyacyl-ACP as the acyl donor. Is involved in the biosynthesis of lipid A, a phosphorylated glycolipid that anchors the lipopolysaccharide to the outer membrane of the cell.</text>
</comment>
<dbReference type="PANTHER" id="PTHR43378">
    <property type="entry name" value="UDP-3-O-ACYLGLUCOSAMINE N-ACYLTRANSFERASE"/>
    <property type="match status" value="1"/>
</dbReference>
<evidence type="ECO:0000313" key="9">
    <source>
        <dbReference type="EMBL" id="GAA0557245.1"/>
    </source>
</evidence>
<evidence type="ECO:0000256" key="1">
    <source>
        <dbReference type="ARBA" id="ARBA00022516"/>
    </source>
</evidence>
<evidence type="ECO:0000256" key="5">
    <source>
        <dbReference type="ARBA" id="ARBA00023098"/>
    </source>
</evidence>
<proteinExistence type="inferred from homology"/>
<dbReference type="InterPro" id="IPR020573">
    <property type="entry name" value="UDP_GlcNAc_AcTrfase_non-rep"/>
</dbReference>
<dbReference type="Pfam" id="PF04613">
    <property type="entry name" value="LpxD"/>
    <property type="match status" value="1"/>
</dbReference>
<dbReference type="EC" id="2.3.1.191" evidence="7"/>
<keyword evidence="6 7" id="KW-0012">Acyltransferase</keyword>
<evidence type="ECO:0000313" key="10">
    <source>
        <dbReference type="Proteomes" id="UP001501169"/>
    </source>
</evidence>
<keyword evidence="5 7" id="KW-0443">Lipid metabolism</keyword>
<name>A0ABN1E1H6_9GAMM</name>
<feature type="domain" description="UDP-3-O-[3-hydroxymyristoyl] glucosamine N-acyltransferase non-repeat region" evidence="8">
    <location>
        <begin position="22"/>
        <end position="91"/>
    </location>
</feature>
<accession>A0ABN1E1H6</accession>
<keyword evidence="4 7" id="KW-0677">Repeat</keyword>
<dbReference type="EMBL" id="BAAAEO010000004">
    <property type="protein sequence ID" value="GAA0557245.1"/>
    <property type="molecule type" value="Genomic_DNA"/>
</dbReference>
<evidence type="ECO:0000259" key="8">
    <source>
        <dbReference type="Pfam" id="PF04613"/>
    </source>
</evidence>
<gene>
    <name evidence="7 9" type="primary">lpxD</name>
    <name evidence="9" type="ORF">GCM10009098_26430</name>
</gene>
<dbReference type="NCBIfam" id="TIGR01853">
    <property type="entry name" value="lipid_A_lpxD"/>
    <property type="match status" value="1"/>
</dbReference>
<evidence type="ECO:0000256" key="3">
    <source>
        <dbReference type="ARBA" id="ARBA00022679"/>
    </source>
</evidence>
<keyword evidence="2 7" id="KW-0441">Lipid A biosynthesis</keyword>
<reference evidence="9 10" key="1">
    <citation type="journal article" date="2019" name="Int. J. Syst. Evol. Microbiol.">
        <title>The Global Catalogue of Microorganisms (GCM) 10K type strain sequencing project: providing services to taxonomists for standard genome sequencing and annotation.</title>
        <authorList>
            <consortium name="The Broad Institute Genomics Platform"/>
            <consortium name="The Broad Institute Genome Sequencing Center for Infectious Disease"/>
            <person name="Wu L."/>
            <person name="Ma J."/>
        </authorList>
    </citation>
    <scope>NUCLEOTIDE SEQUENCE [LARGE SCALE GENOMIC DNA]</scope>
    <source>
        <strain evidence="9 10">JCM 14331</strain>
    </source>
</reference>
<dbReference type="Pfam" id="PF00132">
    <property type="entry name" value="Hexapep"/>
    <property type="match status" value="3"/>
</dbReference>
<comment type="subunit">
    <text evidence="7">Homotrimer.</text>
</comment>
<dbReference type="SUPFAM" id="SSF51161">
    <property type="entry name" value="Trimeric LpxA-like enzymes"/>
    <property type="match status" value="1"/>
</dbReference>
<comment type="caution">
    <text evidence="9">The sequence shown here is derived from an EMBL/GenBank/DDBJ whole genome shotgun (WGS) entry which is preliminary data.</text>
</comment>
<dbReference type="PANTHER" id="PTHR43378:SF2">
    <property type="entry name" value="UDP-3-O-ACYLGLUCOSAMINE N-ACYLTRANSFERASE 1, MITOCHONDRIAL-RELATED"/>
    <property type="match status" value="1"/>
</dbReference>
<dbReference type="Gene3D" id="3.40.1390.10">
    <property type="entry name" value="MurE/MurF, N-terminal domain"/>
    <property type="match status" value="1"/>
</dbReference>
<dbReference type="HAMAP" id="MF_00523">
    <property type="entry name" value="LpxD"/>
    <property type="match status" value="1"/>
</dbReference>
<dbReference type="InterPro" id="IPR007691">
    <property type="entry name" value="LpxD"/>
</dbReference>
<dbReference type="Proteomes" id="UP001501169">
    <property type="component" value="Unassembled WGS sequence"/>
</dbReference>
<dbReference type="RefSeq" id="WP_134057113.1">
    <property type="nucleotide sequence ID" value="NZ_BAAAEO010000004.1"/>
</dbReference>
<dbReference type="Gene3D" id="2.160.10.10">
    <property type="entry name" value="Hexapeptide repeat proteins"/>
    <property type="match status" value="1"/>
</dbReference>
<comment type="pathway">
    <text evidence="7">Bacterial outer membrane biogenesis; LPS lipid A biosynthesis.</text>
</comment>
<dbReference type="CDD" id="cd03352">
    <property type="entry name" value="LbH_LpxD"/>
    <property type="match status" value="1"/>
</dbReference>
<dbReference type="InterPro" id="IPR001451">
    <property type="entry name" value="Hexapep"/>
</dbReference>
<dbReference type="NCBIfam" id="NF002060">
    <property type="entry name" value="PRK00892.1"/>
    <property type="match status" value="1"/>
</dbReference>
<evidence type="ECO:0000256" key="4">
    <source>
        <dbReference type="ARBA" id="ARBA00022737"/>
    </source>
</evidence>
<organism evidence="9 10">
    <name type="scientific">Rheinheimera aquimaris</name>
    <dbReference type="NCBI Taxonomy" id="412437"/>
    <lineage>
        <taxon>Bacteria</taxon>
        <taxon>Pseudomonadati</taxon>
        <taxon>Pseudomonadota</taxon>
        <taxon>Gammaproteobacteria</taxon>
        <taxon>Chromatiales</taxon>
        <taxon>Chromatiaceae</taxon>
        <taxon>Rheinheimera</taxon>
    </lineage>
</organism>
<keyword evidence="1 7" id="KW-0444">Lipid biosynthesis</keyword>
<keyword evidence="3 7" id="KW-0808">Transferase</keyword>
<sequence length="354" mass="37245">MARFILSELAERLGAQLIGDADCQITSTATLENAQSGQISFLSNSKYRKFLSETAASAVLITQEDISFVAPGVGALVVANPYTAFARVAQLLDNTPAVACGIHPTAVVDDTAVLGDNVAIGANAVISAGVQLGNNVQVGAGCFIGEQASIADNSKIWANATVYHRVRIGQRCIVHSGAVLGADGFGFANERGSWLKIPQTGTVILGDDTEIGANTTIDRGAIEDTIIGNNVIIDNQCQIAHNVKIGDHTAIAGCTVVAGSTKIGRYCIIGGAVVINGHMEICDGANITGMAMVMKPITEKGIYSSGIPATTNQEWRKNTAKLRQIDQLYQRVKQLEKQLATVLPAQDADHQTEE</sequence>
<comment type="similarity">
    <text evidence="7">Belongs to the transferase hexapeptide repeat family. LpxD subfamily.</text>
</comment>
<protein>
    <recommendedName>
        <fullName evidence="7">UDP-3-O-acylglucosamine N-acyltransferase</fullName>
        <ecNumber evidence="7">2.3.1.191</ecNumber>
    </recommendedName>
</protein>
<keyword evidence="10" id="KW-1185">Reference proteome</keyword>
<evidence type="ECO:0000256" key="2">
    <source>
        <dbReference type="ARBA" id="ARBA00022556"/>
    </source>
</evidence>
<comment type="catalytic activity">
    <reaction evidence="7">
        <text>a UDP-3-O-[(3R)-3-hydroxyacyl]-alpha-D-glucosamine + a (3R)-hydroxyacyl-[ACP] = a UDP-2-N,3-O-bis[(3R)-3-hydroxyacyl]-alpha-D-glucosamine + holo-[ACP] + H(+)</text>
        <dbReference type="Rhea" id="RHEA:53836"/>
        <dbReference type="Rhea" id="RHEA-COMP:9685"/>
        <dbReference type="Rhea" id="RHEA-COMP:9945"/>
        <dbReference type="ChEBI" id="CHEBI:15378"/>
        <dbReference type="ChEBI" id="CHEBI:64479"/>
        <dbReference type="ChEBI" id="CHEBI:78827"/>
        <dbReference type="ChEBI" id="CHEBI:137740"/>
        <dbReference type="ChEBI" id="CHEBI:137748"/>
        <dbReference type="EC" id="2.3.1.191"/>
    </reaction>
</comment>
<evidence type="ECO:0000256" key="6">
    <source>
        <dbReference type="ARBA" id="ARBA00023315"/>
    </source>
</evidence>
<dbReference type="InterPro" id="IPR011004">
    <property type="entry name" value="Trimer_LpxA-like_sf"/>
</dbReference>